<name>A0A4Y2BYX7_ARAVE</name>
<evidence type="ECO:0000313" key="1">
    <source>
        <dbReference type="EMBL" id="GBL96695.1"/>
    </source>
</evidence>
<evidence type="ECO:0000313" key="2">
    <source>
        <dbReference type="Proteomes" id="UP000499080"/>
    </source>
</evidence>
<proteinExistence type="predicted"/>
<reference evidence="1 2" key="1">
    <citation type="journal article" date="2019" name="Sci. Rep.">
        <title>Orb-weaving spider Araneus ventricosus genome elucidates the spidroin gene catalogue.</title>
        <authorList>
            <person name="Kono N."/>
            <person name="Nakamura H."/>
            <person name="Ohtoshi R."/>
            <person name="Moran D.A.P."/>
            <person name="Shinohara A."/>
            <person name="Yoshida Y."/>
            <person name="Fujiwara M."/>
            <person name="Mori M."/>
            <person name="Tomita M."/>
            <person name="Arakawa K."/>
        </authorList>
    </citation>
    <scope>NUCLEOTIDE SEQUENCE [LARGE SCALE GENOMIC DNA]</scope>
</reference>
<keyword evidence="2" id="KW-1185">Reference proteome</keyword>
<organism evidence="1 2">
    <name type="scientific">Araneus ventricosus</name>
    <name type="common">Orbweaver spider</name>
    <name type="synonym">Epeira ventricosa</name>
    <dbReference type="NCBI Taxonomy" id="182803"/>
    <lineage>
        <taxon>Eukaryota</taxon>
        <taxon>Metazoa</taxon>
        <taxon>Ecdysozoa</taxon>
        <taxon>Arthropoda</taxon>
        <taxon>Chelicerata</taxon>
        <taxon>Arachnida</taxon>
        <taxon>Araneae</taxon>
        <taxon>Araneomorphae</taxon>
        <taxon>Entelegynae</taxon>
        <taxon>Araneoidea</taxon>
        <taxon>Araneidae</taxon>
        <taxon>Araneus</taxon>
    </lineage>
</organism>
<dbReference type="EMBL" id="BGPR01000123">
    <property type="protein sequence ID" value="GBL96695.1"/>
    <property type="molecule type" value="Genomic_DNA"/>
</dbReference>
<protein>
    <submittedName>
        <fullName evidence="1">Uncharacterized protein</fullName>
    </submittedName>
</protein>
<dbReference type="Proteomes" id="UP000499080">
    <property type="component" value="Unassembled WGS sequence"/>
</dbReference>
<comment type="caution">
    <text evidence="1">The sequence shown here is derived from an EMBL/GenBank/DDBJ whole genome shotgun (WGS) entry which is preliminary data.</text>
</comment>
<dbReference type="AlphaFoldDB" id="A0A4Y2BYX7"/>
<gene>
    <name evidence="1" type="ORF">AVEN_111837_1</name>
</gene>
<accession>A0A4Y2BYX7</accession>
<sequence length="131" mass="14858">MLQSITKEASYCVSIPETDEKNILTGLIIFYHYYTNIGRNTMFEGFHNLINFIMSPCWASTPKNIWRPRWPSSKVPTPGPEGRRLETRFHRRSAVYGARCALNHTQWQRPPAGVARKLGEVGASPGVVLVI</sequence>